<protein>
    <submittedName>
        <fullName evidence="1">Uncharacterized protein</fullName>
    </submittedName>
</protein>
<proteinExistence type="predicted"/>
<reference evidence="1" key="1">
    <citation type="submission" date="2023-08" db="EMBL/GenBank/DDBJ databases">
        <authorList>
            <person name="Chen Y."/>
            <person name="Shah S."/>
            <person name="Dougan E. K."/>
            <person name="Thang M."/>
            <person name="Chan C."/>
        </authorList>
    </citation>
    <scope>NUCLEOTIDE SEQUENCE</scope>
</reference>
<sequence length="229" mass="25474">METKVETVIFVDVDGVLNVGIRDDEGPLLLNERDLRRVKKLRSSGKVFGENVQRTIERILLAAARLQPCGESYAAVACKGQAQLAGVFVQRLARLIKAAGDHTMVVLSSKWQEHTEKVRYLESALGEHLPNFAFHAKTGLELVINPESRLLSVARYLETLGLRESKSQLKVLVLEDFHISSLGFCCQGEAMDGAEKVEAFLRKKVKAQDCEVKLLHTFECWEENGPGLG</sequence>
<organism evidence="1 2">
    <name type="scientific">Effrenium voratum</name>
    <dbReference type="NCBI Taxonomy" id="2562239"/>
    <lineage>
        <taxon>Eukaryota</taxon>
        <taxon>Sar</taxon>
        <taxon>Alveolata</taxon>
        <taxon>Dinophyceae</taxon>
        <taxon>Suessiales</taxon>
        <taxon>Symbiodiniaceae</taxon>
        <taxon>Effrenium</taxon>
    </lineage>
</organism>
<evidence type="ECO:0000313" key="1">
    <source>
        <dbReference type="EMBL" id="CAJ1380911.1"/>
    </source>
</evidence>
<comment type="caution">
    <text evidence="1">The sequence shown here is derived from an EMBL/GenBank/DDBJ whole genome shotgun (WGS) entry which is preliminary data.</text>
</comment>
<accession>A0AA36MV13</accession>
<dbReference type="EMBL" id="CAUJNA010000760">
    <property type="protein sequence ID" value="CAJ1380911.1"/>
    <property type="molecule type" value="Genomic_DNA"/>
</dbReference>
<name>A0AA36MV13_9DINO</name>
<dbReference type="Proteomes" id="UP001178507">
    <property type="component" value="Unassembled WGS sequence"/>
</dbReference>
<gene>
    <name evidence="1" type="ORF">EVOR1521_LOCUS8741</name>
</gene>
<dbReference type="AlphaFoldDB" id="A0AA36MV13"/>
<keyword evidence="2" id="KW-1185">Reference proteome</keyword>
<evidence type="ECO:0000313" key="2">
    <source>
        <dbReference type="Proteomes" id="UP001178507"/>
    </source>
</evidence>
<feature type="non-terminal residue" evidence="1">
    <location>
        <position position="229"/>
    </location>
</feature>